<dbReference type="VEuPathDB" id="FungiDB:TAPDE_000757"/>
<evidence type="ECO:0000313" key="1">
    <source>
        <dbReference type="EMBL" id="CCG81071.1"/>
    </source>
</evidence>
<comment type="caution">
    <text evidence="1">The sequence shown here is derived from an EMBL/GenBank/DDBJ whole genome shotgun (WGS) entry which is preliminary data.</text>
</comment>
<sequence>MQRKHDREQEASQPLFPKDKVLTVSEREIVLSERGPTSSIKYRLFKAALRKNLLKMNFFKPKSADIPQAVACTTRRHWCDIDDDDNYVQDVKISLEILTSDEPHSVSDFVNR</sequence>
<dbReference type="Proteomes" id="UP000013776">
    <property type="component" value="Unassembled WGS sequence"/>
</dbReference>
<gene>
    <name evidence="1" type="ORF">TAPDE_000757</name>
</gene>
<keyword evidence="2" id="KW-1185">Reference proteome</keyword>
<accession>R4X744</accession>
<protein>
    <submittedName>
        <fullName evidence="1">Uncharacterized protein</fullName>
    </submittedName>
</protein>
<evidence type="ECO:0000313" key="2">
    <source>
        <dbReference type="Proteomes" id="UP000013776"/>
    </source>
</evidence>
<dbReference type="EMBL" id="CAHR02000024">
    <property type="protein sequence ID" value="CCG81071.1"/>
    <property type="molecule type" value="Genomic_DNA"/>
</dbReference>
<proteinExistence type="predicted"/>
<name>R4X744_TAPDE</name>
<dbReference type="AlphaFoldDB" id="R4X744"/>
<reference evidence="1 2" key="1">
    <citation type="journal article" date="2013" name="MBio">
        <title>Genome sequencing of the plant pathogen Taphrina deformans, the causal agent of peach leaf curl.</title>
        <authorList>
            <person name="Cisse O.H."/>
            <person name="Almeida J.M.G.C.F."/>
            <person name="Fonseca A."/>
            <person name="Kumar A.A."/>
            <person name="Salojaervi J."/>
            <person name="Overmyer K."/>
            <person name="Hauser P.M."/>
            <person name="Pagni M."/>
        </authorList>
    </citation>
    <scope>NUCLEOTIDE SEQUENCE [LARGE SCALE GENOMIC DNA]</scope>
    <source>
        <strain evidence="2">PYCC 5710 / ATCC 11124 / CBS 356.35 / IMI 108563 / JCM 9778 / NBRC 8474</strain>
    </source>
</reference>
<organism evidence="1 2">
    <name type="scientific">Taphrina deformans (strain PYCC 5710 / ATCC 11124 / CBS 356.35 / IMI 108563 / JCM 9778 / NBRC 8474)</name>
    <name type="common">Peach leaf curl fungus</name>
    <name type="synonym">Lalaria deformans</name>
    <dbReference type="NCBI Taxonomy" id="1097556"/>
    <lineage>
        <taxon>Eukaryota</taxon>
        <taxon>Fungi</taxon>
        <taxon>Dikarya</taxon>
        <taxon>Ascomycota</taxon>
        <taxon>Taphrinomycotina</taxon>
        <taxon>Taphrinomycetes</taxon>
        <taxon>Taphrinales</taxon>
        <taxon>Taphrinaceae</taxon>
        <taxon>Taphrina</taxon>
    </lineage>
</organism>